<dbReference type="PANTHER" id="PTHR42760">
    <property type="entry name" value="SHORT-CHAIN DEHYDROGENASES/REDUCTASES FAMILY MEMBER"/>
    <property type="match status" value="1"/>
</dbReference>
<feature type="domain" description="Ketoreductase" evidence="5">
    <location>
        <begin position="22"/>
        <end position="213"/>
    </location>
</feature>
<dbReference type="PROSITE" id="PS00061">
    <property type="entry name" value="ADH_SHORT"/>
    <property type="match status" value="1"/>
</dbReference>
<dbReference type="Pfam" id="PF00106">
    <property type="entry name" value="adh_short"/>
    <property type="match status" value="1"/>
</dbReference>
<dbReference type="Proteomes" id="UP000305067">
    <property type="component" value="Unassembled WGS sequence"/>
</dbReference>
<evidence type="ECO:0000313" key="6">
    <source>
        <dbReference type="EMBL" id="TFL04976.1"/>
    </source>
</evidence>
<evidence type="ECO:0000256" key="1">
    <source>
        <dbReference type="ARBA" id="ARBA00006484"/>
    </source>
</evidence>
<dbReference type="InterPro" id="IPR057326">
    <property type="entry name" value="KR_dom"/>
</dbReference>
<dbReference type="Gene3D" id="3.40.50.720">
    <property type="entry name" value="NAD(P)-binding Rossmann-like Domain"/>
    <property type="match status" value="1"/>
</dbReference>
<dbReference type="PANTHER" id="PTHR42760:SF5">
    <property type="entry name" value="2-DEHYDRO-3-DEOXY-D-GLUCONATE 5-DEHYDROGENASE"/>
    <property type="match status" value="1"/>
</dbReference>
<keyword evidence="7" id="KW-1185">Reference proteome</keyword>
<dbReference type="AlphaFoldDB" id="A0A5C3QSK3"/>
<evidence type="ECO:0000256" key="3">
    <source>
        <dbReference type="ARBA" id="ARBA00023002"/>
    </source>
</evidence>
<dbReference type="InterPro" id="IPR020904">
    <property type="entry name" value="Sc_DH/Rdtase_CS"/>
</dbReference>
<comment type="similarity">
    <text evidence="1 4">Belongs to the short-chain dehydrogenases/reductases (SDR) family.</text>
</comment>
<dbReference type="Pfam" id="PF13561">
    <property type="entry name" value="adh_short_C2"/>
    <property type="match status" value="1"/>
</dbReference>
<dbReference type="PRINTS" id="PR00080">
    <property type="entry name" value="SDRFAMILY"/>
</dbReference>
<gene>
    <name evidence="6" type="ORF">BDV98DRAFT_542546</name>
</gene>
<dbReference type="SMART" id="SM00822">
    <property type="entry name" value="PKS_KR"/>
    <property type="match status" value="1"/>
</dbReference>
<dbReference type="InterPro" id="IPR002347">
    <property type="entry name" value="SDR_fam"/>
</dbReference>
<name>A0A5C3QSK3_9AGAR</name>
<accession>A0A5C3QSK3</accession>
<keyword evidence="3" id="KW-0560">Oxidoreductase</keyword>
<dbReference type="SUPFAM" id="SSF51735">
    <property type="entry name" value="NAD(P)-binding Rossmann-fold domains"/>
    <property type="match status" value="1"/>
</dbReference>
<dbReference type="PRINTS" id="PR00081">
    <property type="entry name" value="GDHRDH"/>
</dbReference>
<evidence type="ECO:0000256" key="2">
    <source>
        <dbReference type="ARBA" id="ARBA00022857"/>
    </source>
</evidence>
<evidence type="ECO:0000256" key="4">
    <source>
        <dbReference type="RuleBase" id="RU000363"/>
    </source>
</evidence>
<keyword evidence="2" id="KW-0521">NADP</keyword>
<dbReference type="GO" id="GO:0016616">
    <property type="term" value="F:oxidoreductase activity, acting on the CH-OH group of donors, NAD or NADP as acceptor"/>
    <property type="evidence" value="ECO:0007669"/>
    <property type="project" value="UniProtKB-ARBA"/>
</dbReference>
<dbReference type="STRING" id="1884261.A0A5C3QSK3"/>
<evidence type="ECO:0000259" key="5">
    <source>
        <dbReference type="SMART" id="SM00822"/>
    </source>
</evidence>
<organism evidence="6 7">
    <name type="scientific">Pterulicium gracile</name>
    <dbReference type="NCBI Taxonomy" id="1884261"/>
    <lineage>
        <taxon>Eukaryota</taxon>
        <taxon>Fungi</taxon>
        <taxon>Dikarya</taxon>
        <taxon>Basidiomycota</taxon>
        <taxon>Agaricomycotina</taxon>
        <taxon>Agaricomycetes</taxon>
        <taxon>Agaricomycetidae</taxon>
        <taxon>Agaricales</taxon>
        <taxon>Pleurotineae</taxon>
        <taxon>Pterulaceae</taxon>
        <taxon>Pterulicium</taxon>
    </lineage>
</organism>
<dbReference type="EMBL" id="ML178817">
    <property type="protein sequence ID" value="TFL04976.1"/>
    <property type="molecule type" value="Genomic_DNA"/>
</dbReference>
<evidence type="ECO:0000313" key="7">
    <source>
        <dbReference type="Proteomes" id="UP000305067"/>
    </source>
</evidence>
<protein>
    <submittedName>
        <fullName evidence="6">NAD-binding protein</fullName>
    </submittedName>
</protein>
<proteinExistence type="inferred from homology"/>
<sequence length="287" mass="30295">MSTPTTPTVPAYLASLFSLEGKTALVTGATRGIGQQIALSLASAGADLILIQRSTTNTETLEKVKALGRRADIVVCDLADKDAVGKVVQRITGPEMGSRVVDVLVNCGGIQRRTPAENFPTQDWDEVLQVNLHTVFTLTRDVGRHMLESRGGVSGGPAVEEGAGDANPRGRGKIINVASLVSYQGGLTVPAYAAAKHGVLGLIKAFSNEWASKGINVNGVAPGYINTEMNTALLANPTRSRQILERIPQSRWGLPDDFAGVVLFLASRASDYVSGETVVVDGGWMGR</sequence>
<reference evidence="6 7" key="1">
    <citation type="journal article" date="2019" name="Nat. Ecol. Evol.">
        <title>Megaphylogeny resolves global patterns of mushroom evolution.</title>
        <authorList>
            <person name="Varga T."/>
            <person name="Krizsan K."/>
            <person name="Foldi C."/>
            <person name="Dima B."/>
            <person name="Sanchez-Garcia M."/>
            <person name="Sanchez-Ramirez S."/>
            <person name="Szollosi G.J."/>
            <person name="Szarkandi J.G."/>
            <person name="Papp V."/>
            <person name="Albert L."/>
            <person name="Andreopoulos W."/>
            <person name="Angelini C."/>
            <person name="Antonin V."/>
            <person name="Barry K.W."/>
            <person name="Bougher N.L."/>
            <person name="Buchanan P."/>
            <person name="Buyck B."/>
            <person name="Bense V."/>
            <person name="Catcheside P."/>
            <person name="Chovatia M."/>
            <person name="Cooper J."/>
            <person name="Damon W."/>
            <person name="Desjardin D."/>
            <person name="Finy P."/>
            <person name="Geml J."/>
            <person name="Haridas S."/>
            <person name="Hughes K."/>
            <person name="Justo A."/>
            <person name="Karasinski D."/>
            <person name="Kautmanova I."/>
            <person name="Kiss B."/>
            <person name="Kocsube S."/>
            <person name="Kotiranta H."/>
            <person name="LaButti K.M."/>
            <person name="Lechner B.E."/>
            <person name="Liimatainen K."/>
            <person name="Lipzen A."/>
            <person name="Lukacs Z."/>
            <person name="Mihaltcheva S."/>
            <person name="Morgado L.N."/>
            <person name="Niskanen T."/>
            <person name="Noordeloos M.E."/>
            <person name="Ohm R.A."/>
            <person name="Ortiz-Santana B."/>
            <person name="Ovrebo C."/>
            <person name="Racz N."/>
            <person name="Riley R."/>
            <person name="Savchenko A."/>
            <person name="Shiryaev A."/>
            <person name="Soop K."/>
            <person name="Spirin V."/>
            <person name="Szebenyi C."/>
            <person name="Tomsovsky M."/>
            <person name="Tulloss R.E."/>
            <person name="Uehling J."/>
            <person name="Grigoriev I.V."/>
            <person name="Vagvolgyi C."/>
            <person name="Papp T."/>
            <person name="Martin F.M."/>
            <person name="Miettinen O."/>
            <person name="Hibbett D.S."/>
            <person name="Nagy L.G."/>
        </authorList>
    </citation>
    <scope>NUCLEOTIDE SEQUENCE [LARGE SCALE GENOMIC DNA]</scope>
    <source>
        <strain evidence="6 7">CBS 309.79</strain>
    </source>
</reference>
<dbReference type="OrthoDB" id="294295at2759"/>
<dbReference type="InterPro" id="IPR036291">
    <property type="entry name" value="NAD(P)-bd_dom_sf"/>
</dbReference>
<dbReference type="FunFam" id="3.40.50.720:FF:000398">
    <property type="entry name" value="Probable 2-deoxy-D-gluconate 3-dehydrogenase"/>
    <property type="match status" value="1"/>
</dbReference>